<feature type="transmembrane region" description="Helical" evidence="1">
    <location>
        <begin position="20"/>
        <end position="40"/>
    </location>
</feature>
<dbReference type="AlphaFoldDB" id="A0A9J6ZF09"/>
<keyword evidence="1" id="KW-1133">Transmembrane helix</keyword>
<reference evidence="2" key="1">
    <citation type="submission" date="2022-05" db="EMBL/GenBank/DDBJ databases">
        <title>Novel bacterial taxa in a minimal lignocellulolytic consortium and its capacity to transform plastics disclosed by genome-resolved metagenomics.</title>
        <authorList>
            <person name="Rodriguez C.A.D."/>
            <person name="Diaz-Garcia L."/>
            <person name="Herrera K."/>
            <person name="Tarazona N.A."/>
            <person name="Sproer C."/>
            <person name="Overmann J."/>
            <person name="Jimenez D.J."/>
        </authorList>
    </citation>
    <scope>NUCLEOTIDE SEQUENCE</scope>
    <source>
        <strain evidence="2">MAG5</strain>
    </source>
</reference>
<dbReference type="KEGG" id="plig:NAG76_21565"/>
<protein>
    <submittedName>
        <fullName evidence="2">PCYCGC domain-containing protein</fullName>
    </submittedName>
</protein>
<accession>A0A9J6ZF09</accession>
<organism evidence="2 3">
    <name type="scientific">Candidatus Pristimantibacillus lignocellulolyticus</name>
    <dbReference type="NCBI Taxonomy" id="2994561"/>
    <lineage>
        <taxon>Bacteria</taxon>
        <taxon>Bacillati</taxon>
        <taxon>Bacillota</taxon>
        <taxon>Bacilli</taxon>
        <taxon>Bacillales</taxon>
        <taxon>Paenibacillaceae</taxon>
        <taxon>Candidatus Pristimantibacillus</taxon>
    </lineage>
</organism>
<evidence type="ECO:0000256" key="1">
    <source>
        <dbReference type="SAM" id="Phobius"/>
    </source>
</evidence>
<dbReference type="Pfam" id="PF13798">
    <property type="entry name" value="PCYCGC"/>
    <property type="match status" value="1"/>
</dbReference>
<evidence type="ECO:0000313" key="3">
    <source>
        <dbReference type="Proteomes" id="UP001056756"/>
    </source>
</evidence>
<dbReference type="InterPro" id="IPR025673">
    <property type="entry name" value="PCYCGC"/>
</dbReference>
<dbReference type="EMBL" id="CP097899">
    <property type="protein sequence ID" value="URN94377.1"/>
    <property type="molecule type" value="Genomic_DNA"/>
</dbReference>
<gene>
    <name evidence="2" type="ORF">NAG76_21565</name>
</gene>
<dbReference type="Proteomes" id="UP001056756">
    <property type="component" value="Chromosome"/>
</dbReference>
<evidence type="ECO:0000313" key="2">
    <source>
        <dbReference type="EMBL" id="URN94377.1"/>
    </source>
</evidence>
<sequence length="170" mass="19084">MEINEQKSNSDQTPLKQSNLSSFMYLFLVGFALITLLAACSMDKDEHIHTVGSETWETTTSTDELPTFLSNHTKLTSELYSHVGEHAHMMGELPCYCGCMEGTEIDEAHDSLLRCYWAEHPADDGAVTWTDHSTTCGICKHEMEMVIEMSNKGSTLDEIKQAIEQAYKQP</sequence>
<proteinExistence type="predicted"/>
<keyword evidence="1" id="KW-0812">Transmembrane</keyword>
<name>A0A9J6ZF09_9BACL</name>
<keyword evidence="1" id="KW-0472">Membrane</keyword>